<name>A0A2W6AEA0_9BACT</name>
<dbReference type="SFLD" id="SFLDG00179">
    <property type="entry name" value="mandelate_racemase"/>
    <property type="match status" value="1"/>
</dbReference>
<evidence type="ECO:0000313" key="7">
    <source>
        <dbReference type="Proteomes" id="UP000248724"/>
    </source>
</evidence>
<dbReference type="Pfam" id="PF13378">
    <property type="entry name" value="MR_MLE_C"/>
    <property type="match status" value="1"/>
</dbReference>
<dbReference type="EMBL" id="QHBU01000032">
    <property type="protein sequence ID" value="PZR83568.1"/>
    <property type="molecule type" value="Genomic_DNA"/>
</dbReference>
<evidence type="ECO:0000313" key="8">
    <source>
        <dbReference type="Proteomes" id="UP000606991"/>
    </source>
</evidence>
<dbReference type="GO" id="GO:0000287">
    <property type="term" value="F:magnesium ion binding"/>
    <property type="evidence" value="ECO:0007669"/>
    <property type="project" value="TreeGrafter"/>
</dbReference>
<dbReference type="PANTHER" id="PTHR13794">
    <property type="entry name" value="ENOLASE SUPERFAMILY, MANDELATE RACEMASE"/>
    <property type="match status" value="1"/>
</dbReference>
<dbReference type="Proteomes" id="UP000248724">
    <property type="component" value="Unassembled WGS sequence"/>
</dbReference>
<evidence type="ECO:0000256" key="1">
    <source>
        <dbReference type="ARBA" id="ARBA00001946"/>
    </source>
</evidence>
<comment type="caution">
    <text evidence="6">The sequence shown here is derived from an EMBL/GenBank/DDBJ whole genome shotgun (WGS) entry which is preliminary data.</text>
</comment>
<feature type="domain" description="Mandelate racemase/muconate lactonizing enzyme C-terminal" evidence="4">
    <location>
        <begin position="146"/>
        <end position="246"/>
    </location>
</feature>
<evidence type="ECO:0000259" key="4">
    <source>
        <dbReference type="SMART" id="SM00922"/>
    </source>
</evidence>
<dbReference type="AlphaFoldDB" id="A0A2W6AEA0"/>
<proteinExistence type="predicted"/>
<dbReference type="RefSeq" id="WP_337309752.1">
    <property type="nucleotide sequence ID" value="NZ_JAEKNS010000043.1"/>
</dbReference>
<dbReference type="InterPro" id="IPR013341">
    <property type="entry name" value="Mandelate_racemase_N_dom"/>
</dbReference>
<protein>
    <submittedName>
        <fullName evidence="6">Mandelate racemase</fullName>
    </submittedName>
</protein>
<accession>A0A2W6AEA0</accession>
<evidence type="ECO:0000256" key="2">
    <source>
        <dbReference type="ARBA" id="ARBA00022723"/>
    </source>
</evidence>
<reference evidence="5 8" key="3">
    <citation type="submission" date="2020-10" db="EMBL/GenBank/DDBJ databases">
        <title>Ca. Dormibacterota MAGs.</title>
        <authorList>
            <person name="Montgomery K."/>
        </authorList>
    </citation>
    <scope>NUCLEOTIDE SEQUENCE [LARGE SCALE GENOMIC DNA]</scope>
    <source>
        <strain evidence="5">SC8812_S17_18</strain>
    </source>
</reference>
<reference evidence="6 7" key="1">
    <citation type="journal article" date="2017" name="Nature">
        <title>Atmospheric trace gases support primary production in Antarctic desert surface soil.</title>
        <authorList>
            <person name="Ji M."/>
            <person name="Greening C."/>
            <person name="Vanwonterghem I."/>
            <person name="Carere C.R."/>
            <person name="Bay S.K."/>
            <person name="Steen J.A."/>
            <person name="Montgomery K."/>
            <person name="Lines T."/>
            <person name="Beardall J."/>
            <person name="van Dorst J."/>
            <person name="Snape I."/>
            <person name="Stott M.B."/>
            <person name="Hugenholtz P."/>
            <person name="Ferrari B.C."/>
        </authorList>
    </citation>
    <scope>NUCLEOTIDE SEQUENCE [LARGE SCALE GENOMIC DNA]</scope>
    <source>
        <strain evidence="6">RRmetagenome_bin12</strain>
    </source>
</reference>
<organism evidence="6 7">
    <name type="scientific">Candidatus Aeolococcus gillhamiae</name>
    <dbReference type="NCBI Taxonomy" id="3127015"/>
    <lineage>
        <taxon>Bacteria</taxon>
        <taxon>Bacillati</taxon>
        <taxon>Candidatus Dormiibacterota</taxon>
        <taxon>Candidatus Dormibacteria</taxon>
        <taxon>Candidatus Aeolococcales</taxon>
        <taxon>Candidatus Aeolococcaceae</taxon>
        <taxon>Candidatus Aeolococcus</taxon>
    </lineage>
</organism>
<dbReference type="Gene3D" id="3.30.390.10">
    <property type="entry name" value="Enolase-like, N-terminal domain"/>
    <property type="match status" value="1"/>
</dbReference>
<gene>
    <name evidence="6" type="ORF">DLM65_01590</name>
    <name evidence="5" type="ORF">JF886_03720</name>
</gene>
<dbReference type="InterPro" id="IPR029017">
    <property type="entry name" value="Enolase-like_N"/>
</dbReference>
<dbReference type="Pfam" id="PF02746">
    <property type="entry name" value="MR_MLE_N"/>
    <property type="match status" value="1"/>
</dbReference>
<evidence type="ECO:0000313" key="6">
    <source>
        <dbReference type="EMBL" id="PZR83568.1"/>
    </source>
</evidence>
<keyword evidence="2" id="KW-0479">Metal-binding</keyword>
<dbReference type="InterPro" id="IPR029065">
    <property type="entry name" value="Enolase_C-like"/>
</dbReference>
<evidence type="ECO:0000256" key="3">
    <source>
        <dbReference type="ARBA" id="ARBA00022842"/>
    </source>
</evidence>
<evidence type="ECO:0000313" key="5">
    <source>
        <dbReference type="EMBL" id="MBJ7593960.1"/>
    </source>
</evidence>
<dbReference type="CDD" id="cd03328">
    <property type="entry name" value="MR_like_3"/>
    <property type="match status" value="1"/>
</dbReference>
<dbReference type="SUPFAM" id="SSF51604">
    <property type="entry name" value="Enolase C-terminal domain-like"/>
    <property type="match status" value="1"/>
</dbReference>
<sequence length="369" mass="40058">MSDDLAIESVDVRVYTVPTEEPEADGTLAWDRTSLVVVQPLLRNGVRGLGYAVADPATGLLARDTLVGEVLGRDVHDTTGCWEAMVRRIRNLGRPGIASMAIAAIDIALWDTKARAVSLPLHRLLGPVREAVPIYGSGGFTSYTEVELCAQLSGWVEQGIPRVKMKIGKDRGTSWTEDLARVRAARDAIGDNVELFVDANGAYDRKQALRLGHILAEELNVTWFEEPVTSDDLVGLSQLREALPLEVTAGEYGYHLEYFSAMLAAGSVDVMQADIGRCAGVTEWLRVAATTAAYKVPFSAHCGPSIHVHPATVPPNLRHIEYFHDHVRVDHLLFEGVLKPEGGALRPADDRPGIGLSLKEADAAPFRVA</sequence>
<dbReference type="SMART" id="SM00922">
    <property type="entry name" value="MR_MLE"/>
    <property type="match status" value="1"/>
</dbReference>
<dbReference type="EMBL" id="JAEKNS010000043">
    <property type="protein sequence ID" value="MBJ7593960.1"/>
    <property type="molecule type" value="Genomic_DNA"/>
</dbReference>
<accession>A0A934MYU4</accession>
<reference evidence="6" key="2">
    <citation type="submission" date="2018-05" db="EMBL/GenBank/DDBJ databases">
        <authorList>
            <person name="Ferrari B."/>
        </authorList>
    </citation>
    <scope>NUCLEOTIDE SEQUENCE</scope>
    <source>
        <strain evidence="6">RRmetagenome_bin12</strain>
    </source>
</reference>
<dbReference type="SFLD" id="SFLDS00001">
    <property type="entry name" value="Enolase"/>
    <property type="match status" value="1"/>
</dbReference>
<dbReference type="GO" id="GO:0016052">
    <property type="term" value="P:carbohydrate catabolic process"/>
    <property type="evidence" value="ECO:0007669"/>
    <property type="project" value="TreeGrafter"/>
</dbReference>
<dbReference type="Proteomes" id="UP000606991">
    <property type="component" value="Unassembled WGS sequence"/>
</dbReference>
<dbReference type="GO" id="GO:0016836">
    <property type="term" value="F:hydro-lyase activity"/>
    <property type="evidence" value="ECO:0007669"/>
    <property type="project" value="TreeGrafter"/>
</dbReference>
<dbReference type="InterPro" id="IPR046945">
    <property type="entry name" value="RHMD-like"/>
</dbReference>
<keyword evidence="3" id="KW-0460">Magnesium</keyword>
<dbReference type="InterPro" id="IPR036849">
    <property type="entry name" value="Enolase-like_C_sf"/>
</dbReference>
<dbReference type="Gene3D" id="3.20.20.120">
    <property type="entry name" value="Enolase-like C-terminal domain"/>
    <property type="match status" value="1"/>
</dbReference>
<dbReference type="PANTHER" id="PTHR13794:SF58">
    <property type="entry name" value="MITOCHONDRIAL ENOLASE SUPERFAMILY MEMBER 1"/>
    <property type="match status" value="1"/>
</dbReference>
<dbReference type="InterPro" id="IPR013342">
    <property type="entry name" value="Mandelate_racemase_C"/>
</dbReference>
<dbReference type="SUPFAM" id="SSF54826">
    <property type="entry name" value="Enolase N-terminal domain-like"/>
    <property type="match status" value="1"/>
</dbReference>
<comment type="cofactor">
    <cofactor evidence="1">
        <name>Mg(2+)</name>
        <dbReference type="ChEBI" id="CHEBI:18420"/>
    </cofactor>
</comment>